<reference evidence="2 3" key="1">
    <citation type="submission" date="2019-06" db="EMBL/GenBank/DDBJ databases">
        <title>Sequencing the genomes of 1000 actinobacteria strains.</title>
        <authorList>
            <person name="Klenk H.-P."/>
        </authorList>
    </citation>
    <scope>NUCLEOTIDE SEQUENCE [LARGE SCALE GENOMIC DNA]</scope>
    <source>
        <strain evidence="2 3">DSM 18935</strain>
    </source>
</reference>
<dbReference type="PANTHER" id="PTHR35585:SF1">
    <property type="entry name" value="HHE DOMAIN PROTEIN (AFU_ORTHOLOGUE AFUA_4G00730)"/>
    <property type="match status" value="1"/>
</dbReference>
<keyword evidence="3" id="KW-1185">Reference proteome</keyword>
<evidence type="ECO:0000313" key="3">
    <source>
        <dbReference type="Proteomes" id="UP000315628"/>
    </source>
</evidence>
<dbReference type="RefSeq" id="WP_144854534.1">
    <property type="nucleotide sequence ID" value="NZ_BAAAYT010000001.1"/>
</dbReference>
<dbReference type="Proteomes" id="UP000315628">
    <property type="component" value="Unassembled WGS sequence"/>
</dbReference>
<dbReference type="Pfam" id="PF01814">
    <property type="entry name" value="Hemerythrin"/>
    <property type="match status" value="1"/>
</dbReference>
<dbReference type="OrthoDB" id="5523420at2"/>
<dbReference type="PANTHER" id="PTHR35585">
    <property type="entry name" value="HHE DOMAIN PROTEIN (AFU_ORTHOLOGUE AFUA_4G00730)"/>
    <property type="match status" value="1"/>
</dbReference>
<accession>A0A560WFY2</accession>
<dbReference type="EMBL" id="VIUW01000001">
    <property type="protein sequence ID" value="TWD16508.1"/>
    <property type="molecule type" value="Genomic_DNA"/>
</dbReference>
<dbReference type="InterPro" id="IPR012312">
    <property type="entry name" value="Hemerythrin-like"/>
</dbReference>
<evidence type="ECO:0000259" key="1">
    <source>
        <dbReference type="Pfam" id="PF01814"/>
    </source>
</evidence>
<evidence type="ECO:0000313" key="2">
    <source>
        <dbReference type="EMBL" id="TWD16508.1"/>
    </source>
</evidence>
<dbReference type="AlphaFoldDB" id="A0A560WFY2"/>
<sequence>MDITEIIQHQHDEQRRMFAYLEQWPREDTAGLEAMWRRLAILLEVHAEAEERFFYHQLDEVGEGAGDAESKDEEITDAIKDHNKIREAVRRADSAKPGSEQWWQAVVDANTQNSDHMGEEERQDLTDFRQQASLQWRHDLAVQFLRFEAEHWAKGVTPVDKDPADFTG</sequence>
<feature type="domain" description="Hemerythrin-like" evidence="1">
    <location>
        <begin position="3"/>
        <end position="123"/>
    </location>
</feature>
<comment type="caution">
    <text evidence="2">The sequence shown here is derived from an EMBL/GenBank/DDBJ whole genome shotgun (WGS) entry which is preliminary data.</text>
</comment>
<organism evidence="2 3">
    <name type="scientific">Marihabitans asiaticum</name>
    <dbReference type="NCBI Taxonomy" id="415218"/>
    <lineage>
        <taxon>Bacteria</taxon>
        <taxon>Bacillati</taxon>
        <taxon>Actinomycetota</taxon>
        <taxon>Actinomycetes</taxon>
        <taxon>Micrococcales</taxon>
        <taxon>Intrasporangiaceae</taxon>
        <taxon>Marihabitans</taxon>
    </lineage>
</organism>
<gene>
    <name evidence="2" type="ORF">FB557_0031</name>
</gene>
<name>A0A560WFY2_9MICO</name>
<dbReference type="Gene3D" id="1.20.120.520">
    <property type="entry name" value="nmb1532 protein domain like"/>
    <property type="match status" value="1"/>
</dbReference>
<proteinExistence type="predicted"/>
<protein>
    <submittedName>
        <fullName evidence="2">Hemerythrin HHE cation binding domain-containing protein</fullName>
    </submittedName>
</protein>